<dbReference type="PRINTS" id="PR01438">
    <property type="entry name" value="UNVRSLSTRESS"/>
</dbReference>
<feature type="domain" description="UspA" evidence="3">
    <location>
        <begin position="1"/>
        <end position="142"/>
    </location>
</feature>
<reference evidence="4" key="1">
    <citation type="submission" date="2019-11" db="EMBL/GenBank/DDBJ databases">
        <title>Genomic insights into an expanded diversity of filamentous marine cyanobacteria reveals the extraordinary biosynthetic potential of Moorea and Okeania.</title>
        <authorList>
            <person name="Ferreira Leao T."/>
            <person name="Wang M."/>
            <person name="Moss N."/>
            <person name="Da Silva R."/>
            <person name="Sanders J."/>
            <person name="Nurk S."/>
            <person name="Gurevich A."/>
            <person name="Humphrey G."/>
            <person name="Reher R."/>
            <person name="Zhu Q."/>
            <person name="Belda-Ferre P."/>
            <person name="Glukhov E."/>
            <person name="Rex R."/>
            <person name="Dorrestein P.C."/>
            <person name="Knight R."/>
            <person name="Pevzner P."/>
            <person name="Gerwick W.H."/>
            <person name="Gerwick L."/>
        </authorList>
    </citation>
    <scope>NUCLEOTIDE SEQUENCE</scope>
    <source>
        <strain evidence="4">SIO1C4</strain>
    </source>
</reference>
<gene>
    <name evidence="4" type="ORF">F6J89_13940</name>
</gene>
<dbReference type="EMBL" id="JAAHFQ010000249">
    <property type="protein sequence ID" value="NER28696.1"/>
    <property type="molecule type" value="Genomic_DNA"/>
</dbReference>
<dbReference type="Gene3D" id="3.40.50.620">
    <property type="entry name" value="HUPs"/>
    <property type="match status" value="1"/>
</dbReference>
<evidence type="ECO:0000259" key="3">
    <source>
        <dbReference type="Pfam" id="PF00582"/>
    </source>
</evidence>
<dbReference type="InterPro" id="IPR006016">
    <property type="entry name" value="UspA"/>
</dbReference>
<dbReference type="InterPro" id="IPR006015">
    <property type="entry name" value="Universal_stress_UspA"/>
</dbReference>
<organism evidence="4">
    <name type="scientific">Symploca sp. SIO1C4</name>
    <dbReference type="NCBI Taxonomy" id="2607765"/>
    <lineage>
        <taxon>Bacteria</taxon>
        <taxon>Bacillati</taxon>
        <taxon>Cyanobacteriota</taxon>
        <taxon>Cyanophyceae</taxon>
        <taxon>Coleofasciculales</taxon>
        <taxon>Coleofasciculaceae</taxon>
        <taxon>Symploca</taxon>
    </lineage>
</organism>
<dbReference type="Pfam" id="PF00582">
    <property type="entry name" value="Usp"/>
    <property type="match status" value="1"/>
</dbReference>
<dbReference type="PANTHER" id="PTHR46268">
    <property type="entry name" value="STRESS RESPONSE PROTEIN NHAX"/>
    <property type="match status" value="1"/>
</dbReference>
<comment type="subcellular location">
    <subcellularLocation>
        <location evidence="2">Cytoplasm</location>
    </subcellularLocation>
</comment>
<dbReference type="CDD" id="cd00293">
    <property type="entry name" value="USP-like"/>
    <property type="match status" value="1"/>
</dbReference>
<dbReference type="InterPro" id="IPR014729">
    <property type="entry name" value="Rossmann-like_a/b/a_fold"/>
</dbReference>
<sequence>MRNLLVAIDFSETTTAVVAQAELLAEATKSKLWLIHIASPDPDFIGYKTGPQTERNFLARKFHNQHRQLQESAQKLRQKGIDAVALMIQGPTVETILEQAHKLAADLIVVGSHGHRGLYKVLVGSVSEGILRQADCPVLIVPARPKLEVID</sequence>
<comment type="similarity">
    <text evidence="1 2">Belongs to the universal stress protein A family.</text>
</comment>
<keyword evidence="2" id="KW-0963">Cytoplasm</keyword>
<comment type="caution">
    <text evidence="4">The sequence shown here is derived from an EMBL/GenBank/DDBJ whole genome shotgun (WGS) entry which is preliminary data.</text>
</comment>
<evidence type="ECO:0000256" key="2">
    <source>
        <dbReference type="PIRNR" id="PIRNR006276"/>
    </source>
</evidence>
<dbReference type="PIRSF" id="PIRSF006276">
    <property type="entry name" value="UspA"/>
    <property type="match status" value="1"/>
</dbReference>
<accession>A0A6B3N4S2</accession>
<name>A0A6B3N4S2_9CYAN</name>
<evidence type="ECO:0000256" key="1">
    <source>
        <dbReference type="ARBA" id="ARBA00008791"/>
    </source>
</evidence>
<dbReference type="SUPFAM" id="SSF52402">
    <property type="entry name" value="Adenine nucleotide alpha hydrolases-like"/>
    <property type="match status" value="1"/>
</dbReference>
<proteinExistence type="inferred from homology"/>
<evidence type="ECO:0000313" key="4">
    <source>
        <dbReference type="EMBL" id="NER28696.1"/>
    </source>
</evidence>
<protein>
    <recommendedName>
        <fullName evidence="2">Universal stress protein</fullName>
    </recommendedName>
</protein>
<dbReference type="PANTHER" id="PTHR46268:SF15">
    <property type="entry name" value="UNIVERSAL STRESS PROTEIN HP_0031"/>
    <property type="match status" value="1"/>
</dbReference>
<dbReference type="AlphaFoldDB" id="A0A6B3N4S2"/>
<dbReference type="GO" id="GO:0005737">
    <property type="term" value="C:cytoplasm"/>
    <property type="evidence" value="ECO:0007669"/>
    <property type="project" value="UniProtKB-SubCell"/>
</dbReference>